<feature type="chain" id="PRO_5032644218" evidence="1">
    <location>
        <begin position="18"/>
        <end position="138"/>
    </location>
</feature>
<organism evidence="2 3">
    <name type="scientific">Brachionus calyciflorus</name>
    <dbReference type="NCBI Taxonomy" id="104777"/>
    <lineage>
        <taxon>Eukaryota</taxon>
        <taxon>Metazoa</taxon>
        <taxon>Spiralia</taxon>
        <taxon>Gnathifera</taxon>
        <taxon>Rotifera</taxon>
        <taxon>Eurotatoria</taxon>
        <taxon>Monogononta</taxon>
        <taxon>Pseudotrocha</taxon>
        <taxon>Ploima</taxon>
        <taxon>Brachionidae</taxon>
        <taxon>Brachionus</taxon>
    </lineage>
</organism>
<feature type="signal peptide" evidence="1">
    <location>
        <begin position="1"/>
        <end position="17"/>
    </location>
</feature>
<dbReference type="OrthoDB" id="10551999at2759"/>
<dbReference type="EMBL" id="CAJNOC010000332">
    <property type="protein sequence ID" value="CAF0746469.1"/>
    <property type="molecule type" value="Genomic_DNA"/>
</dbReference>
<evidence type="ECO:0000313" key="3">
    <source>
        <dbReference type="Proteomes" id="UP000663879"/>
    </source>
</evidence>
<protein>
    <submittedName>
        <fullName evidence="2">Uncharacterized protein</fullName>
    </submittedName>
</protein>
<name>A0A813NYQ9_9BILA</name>
<dbReference type="AlphaFoldDB" id="A0A813NYQ9"/>
<keyword evidence="1" id="KW-0732">Signal</keyword>
<proteinExistence type="predicted"/>
<keyword evidence="3" id="KW-1185">Reference proteome</keyword>
<evidence type="ECO:0000313" key="2">
    <source>
        <dbReference type="EMBL" id="CAF0746469.1"/>
    </source>
</evidence>
<sequence length="138" mass="16629">MFFKLLIFSWMCHCLLMAKLSDYDSDGEFDQKLDTSLQGLFEKNNHKLNEIDEHDLEYPTELSDDLSNKSLNEISNTARKAYVFCLFKHCNIDMKLRIMKLLFSSKIEEQFLKQLPKRNFYVDKKKEKNFRDFISMRY</sequence>
<accession>A0A813NYQ9</accession>
<comment type="caution">
    <text evidence="2">The sequence shown here is derived from an EMBL/GenBank/DDBJ whole genome shotgun (WGS) entry which is preliminary data.</text>
</comment>
<reference evidence="2" key="1">
    <citation type="submission" date="2021-02" db="EMBL/GenBank/DDBJ databases">
        <authorList>
            <person name="Nowell W R."/>
        </authorList>
    </citation>
    <scope>NUCLEOTIDE SEQUENCE</scope>
    <source>
        <strain evidence="2">Ploen Becks lab</strain>
    </source>
</reference>
<dbReference type="Proteomes" id="UP000663879">
    <property type="component" value="Unassembled WGS sequence"/>
</dbReference>
<gene>
    <name evidence="2" type="ORF">OXX778_LOCUS3678</name>
</gene>
<evidence type="ECO:0000256" key="1">
    <source>
        <dbReference type="SAM" id="SignalP"/>
    </source>
</evidence>